<dbReference type="Pfam" id="PF12796">
    <property type="entry name" value="Ank_2"/>
    <property type="match status" value="4"/>
</dbReference>
<keyword evidence="5" id="KW-1185">Reference proteome</keyword>
<evidence type="ECO:0000313" key="5">
    <source>
        <dbReference type="Proteomes" id="UP000002358"/>
    </source>
</evidence>
<dbReference type="EnsemblMetazoa" id="XM_032599111">
    <property type="protein sequence ID" value="XP_032455002"/>
    <property type="gene ID" value="LOC100679059"/>
</dbReference>
<feature type="repeat" description="ANK" evidence="3">
    <location>
        <begin position="75"/>
        <end position="107"/>
    </location>
</feature>
<dbReference type="InterPro" id="IPR036770">
    <property type="entry name" value="Ankyrin_rpt-contain_sf"/>
</dbReference>
<sequence>MLFQCSKNIDDILEAIRKGEKKTIQACVSLNTLPPEREWKGGYKVLNVALAYKEYEIASILLNKVTSVNNETGRPERTPLHYAATDNRTDLIQQLIEKGADVNAIDEHDMSPLHYAVILDNFETVALLMDNGASADNVTDLMFRFTPYQHACRATKSQILECFLDHGSNVNDVFELPDNLICPKRSTPLHMAITQKNLETINLLLDRDADVNHVNESKESSLHLACREDSAEVVKMLIEHKAKINVKTKDNITPLHIAVRNGNIEIVEYLLICGAATDCQNKQGKIPLQLAVEQRHVQIVDRLLERDPTADSVNNRKAFKKALLEYGLRSDIYKCFVRRGFVPTPAEISEVAFAAVTKGYFHIVESLLEMKCEDNLLLFAARNDIGDTLLHSATKTRQHDIVRLLISRKADVHAINNEGNTPIICAIENNDEHIVKTFLTEGVEAARSFPLLLHTVIQTKRDKSRRLLELILQQSAADVDQRDDELEGSTALHLVCREAMKCDVELADLLLRKGANVNAATNQGTTALHMAASRKDGESMLRTLLRFDPQLDLRDHCGNTPLHLACSNACTKIVGVLLDAGASINVKDNLGKTPVDVAIGVSQSLPPRQDANDEAANMHAADVNESVKLLQEHVIKLDVAKLRLSQQNWRQVMAQYENYRIMCENELVELKNYEINSYVSLHDVLMGNAKKIVRYTREENAKSSLELMLYTRKYPIYGNMIDNMKKVVMREYVVLKAKEAINSLTGYGLPDACTENIFEYLRVKDMRNLTLASTMHLDSA</sequence>
<dbReference type="PROSITE" id="PS50297">
    <property type="entry name" value="ANK_REP_REGION"/>
    <property type="match status" value="9"/>
</dbReference>
<name>A0A7M7QX09_NASVI</name>
<gene>
    <name evidence="4" type="primary">100679059</name>
</gene>
<feature type="repeat" description="ANK" evidence="3">
    <location>
        <begin position="217"/>
        <end position="249"/>
    </location>
</feature>
<reference evidence="4" key="1">
    <citation type="submission" date="2021-01" db="UniProtKB">
        <authorList>
            <consortium name="EnsemblMetazoa"/>
        </authorList>
    </citation>
    <scope>IDENTIFICATION</scope>
</reference>
<accession>A0A7M7QX09</accession>
<dbReference type="PANTHER" id="PTHR24123">
    <property type="entry name" value="ANKYRIN REPEAT-CONTAINING"/>
    <property type="match status" value="1"/>
</dbReference>
<dbReference type="PRINTS" id="PR01415">
    <property type="entry name" value="ANKYRIN"/>
</dbReference>
<organism evidence="4 5">
    <name type="scientific">Nasonia vitripennis</name>
    <name type="common">Parasitic wasp</name>
    <dbReference type="NCBI Taxonomy" id="7425"/>
    <lineage>
        <taxon>Eukaryota</taxon>
        <taxon>Metazoa</taxon>
        <taxon>Ecdysozoa</taxon>
        <taxon>Arthropoda</taxon>
        <taxon>Hexapoda</taxon>
        <taxon>Insecta</taxon>
        <taxon>Pterygota</taxon>
        <taxon>Neoptera</taxon>
        <taxon>Endopterygota</taxon>
        <taxon>Hymenoptera</taxon>
        <taxon>Apocrita</taxon>
        <taxon>Proctotrupomorpha</taxon>
        <taxon>Chalcidoidea</taxon>
        <taxon>Pteromalidae</taxon>
        <taxon>Pteromalinae</taxon>
        <taxon>Nasonia</taxon>
    </lineage>
</organism>
<dbReference type="InParanoid" id="A0A7M7QX09"/>
<dbReference type="InterPro" id="IPR002110">
    <property type="entry name" value="Ankyrin_rpt"/>
</dbReference>
<dbReference type="PROSITE" id="PS50088">
    <property type="entry name" value="ANK_REPEAT"/>
    <property type="match status" value="10"/>
</dbReference>
<feature type="repeat" description="ANK" evidence="3">
    <location>
        <begin position="523"/>
        <end position="556"/>
    </location>
</feature>
<evidence type="ECO:0000256" key="2">
    <source>
        <dbReference type="ARBA" id="ARBA00023043"/>
    </source>
</evidence>
<dbReference type="SMR" id="A0A7M7QX09"/>
<keyword evidence="1" id="KW-0677">Repeat</keyword>
<dbReference type="InterPro" id="IPR051165">
    <property type="entry name" value="Multifunctional_ANK_Repeat"/>
</dbReference>
<dbReference type="AlphaFoldDB" id="A0A7M7QX09"/>
<feature type="repeat" description="ANK" evidence="3">
    <location>
        <begin position="250"/>
        <end position="282"/>
    </location>
</feature>
<proteinExistence type="predicted"/>
<feature type="repeat" description="ANK" evidence="3">
    <location>
        <begin position="108"/>
        <end position="140"/>
    </location>
</feature>
<feature type="repeat" description="ANK" evidence="3">
    <location>
        <begin position="184"/>
        <end position="216"/>
    </location>
</feature>
<evidence type="ECO:0000256" key="1">
    <source>
        <dbReference type="ARBA" id="ARBA00022737"/>
    </source>
</evidence>
<feature type="repeat" description="ANK" evidence="3">
    <location>
        <begin position="557"/>
        <end position="589"/>
    </location>
</feature>
<feature type="repeat" description="ANK" evidence="3">
    <location>
        <begin position="283"/>
        <end position="315"/>
    </location>
</feature>
<evidence type="ECO:0000313" key="4">
    <source>
        <dbReference type="EnsemblMetazoa" id="XP_032455002"/>
    </source>
</evidence>
<dbReference type="KEGG" id="nvi:100679059"/>
<dbReference type="Pfam" id="PF13637">
    <property type="entry name" value="Ank_4"/>
    <property type="match status" value="1"/>
</dbReference>
<dbReference type="SUPFAM" id="SSF48403">
    <property type="entry name" value="Ankyrin repeat"/>
    <property type="match status" value="2"/>
</dbReference>
<protein>
    <submittedName>
        <fullName evidence="4">Uncharacterized protein</fullName>
    </submittedName>
</protein>
<dbReference type="OMA" id="TTQDEGW"/>
<evidence type="ECO:0000256" key="3">
    <source>
        <dbReference type="PROSITE-ProRule" id="PRU00023"/>
    </source>
</evidence>
<feature type="repeat" description="ANK" evidence="3">
    <location>
        <begin position="385"/>
        <end position="417"/>
    </location>
</feature>
<keyword evidence="2 3" id="KW-0040">ANK repeat</keyword>
<dbReference type="PANTHER" id="PTHR24123:SF33">
    <property type="entry name" value="PROTEIN HOS4"/>
    <property type="match status" value="1"/>
</dbReference>
<dbReference type="SMART" id="SM00248">
    <property type="entry name" value="ANK"/>
    <property type="match status" value="14"/>
</dbReference>
<dbReference type="Proteomes" id="UP000002358">
    <property type="component" value="Chromosome 4"/>
</dbReference>
<dbReference type="OrthoDB" id="8193571at2759"/>
<feature type="repeat" description="ANK" evidence="3">
    <location>
        <begin position="487"/>
        <end position="522"/>
    </location>
</feature>
<dbReference type="Gene3D" id="1.25.40.20">
    <property type="entry name" value="Ankyrin repeat-containing domain"/>
    <property type="match status" value="5"/>
</dbReference>
<dbReference type="EnsemblMetazoa" id="XM_008208474">
    <property type="protein sequence ID" value="XP_008206696"/>
    <property type="gene ID" value="LOC100679059"/>
</dbReference>
<dbReference type="Pfam" id="PF13857">
    <property type="entry name" value="Ank_5"/>
    <property type="match status" value="1"/>
</dbReference>
<dbReference type="EnsemblMetazoa" id="XM_003426374">
    <property type="protein sequence ID" value="XP_003426422"/>
    <property type="gene ID" value="LOC100679059"/>
</dbReference>